<dbReference type="AlphaFoldDB" id="A0ABD4TI19"/>
<keyword evidence="15" id="KW-1185">Reference proteome</keyword>
<evidence type="ECO:0000313" key="15">
    <source>
        <dbReference type="Proteomes" id="UP001524383"/>
    </source>
</evidence>
<proteinExistence type="inferred from homology"/>
<evidence type="ECO:0000256" key="11">
    <source>
        <dbReference type="ARBA" id="ARBA00032722"/>
    </source>
</evidence>
<dbReference type="Pfam" id="PF14697">
    <property type="entry name" value="Fer4_21"/>
    <property type="match status" value="1"/>
</dbReference>
<feature type="domain" description="4Fe-4S ferredoxin-type" evidence="13">
    <location>
        <begin position="370"/>
        <end position="399"/>
    </location>
</feature>
<dbReference type="Gene3D" id="3.30.70.20">
    <property type="match status" value="1"/>
</dbReference>
<evidence type="ECO:0000256" key="3">
    <source>
        <dbReference type="ARBA" id="ARBA00010804"/>
    </source>
</evidence>
<dbReference type="GO" id="GO:0004589">
    <property type="term" value="F:dihydroorotate dehydrogenase (NAD+) activity"/>
    <property type="evidence" value="ECO:0007669"/>
    <property type="project" value="UniProtKB-EC"/>
</dbReference>
<gene>
    <name evidence="14" type="primary">preA</name>
    <name evidence="14" type="ORF">FTO68_01115</name>
</gene>
<keyword evidence="7 14" id="KW-0560">Oxidoreductase</keyword>
<dbReference type="EMBL" id="VOTZ01000002">
    <property type="protein sequence ID" value="MCQ1537593.1"/>
    <property type="molecule type" value="Genomic_DNA"/>
</dbReference>
<evidence type="ECO:0000256" key="7">
    <source>
        <dbReference type="ARBA" id="ARBA00023002"/>
    </source>
</evidence>
<dbReference type="SUPFAM" id="SSF54862">
    <property type="entry name" value="4Fe-4S ferredoxins"/>
    <property type="match status" value="1"/>
</dbReference>
<evidence type="ECO:0000256" key="10">
    <source>
        <dbReference type="ARBA" id="ARBA00032046"/>
    </source>
</evidence>
<dbReference type="PANTHER" id="PTHR43073:SF2">
    <property type="entry name" value="DIHYDROPYRIMIDINE DEHYDROGENASE [NADP(+)]"/>
    <property type="match status" value="1"/>
</dbReference>
<dbReference type="InterPro" id="IPR017896">
    <property type="entry name" value="4Fe4S_Fe-S-bd"/>
</dbReference>
<dbReference type="Pfam" id="PF01180">
    <property type="entry name" value="DHO_dh"/>
    <property type="match status" value="1"/>
</dbReference>
<evidence type="ECO:0000256" key="5">
    <source>
        <dbReference type="ARBA" id="ARBA00012061"/>
    </source>
</evidence>
<dbReference type="NCBIfam" id="NF006183">
    <property type="entry name" value="PRK08318.1"/>
    <property type="match status" value="1"/>
</dbReference>
<evidence type="ECO:0000256" key="2">
    <source>
        <dbReference type="ARBA" id="ARBA00004715"/>
    </source>
</evidence>
<dbReference type="Gene3D" id="3.20.20.70">
    <property type="entry name" value="Aldolase class I"/>
    <property type="match status" value="1"/>
</dbReference>
<comment type="similarity">
    <text evidence="3">Belongs to the dihydropyrimidine dehydrogenase family.</text>
</comment>
<feature type="domain" description="4Fe-4S ferredoxin-type" evidence="13">
    <location>
        <begin position="337"/>
        <end position="367"/>
    </location>
</feature>
<comment type="function">
    <text evidence="1">Catalyzes the conversion of dihydroorotate to orotate with NAD(+) as electron acceptor.</text>
</comment>
<dbReference type="PROSITE" id="PS51379">
    <property type="entry name" value="4FE4S_FER_2"/>
    <property type="match status" value="2"/>
</dbReference>
<dbReference type="PANTHER" id="PTHR43073">
    <property type="entry name" value="DIHYDROPYRIMIDINE DEHYDROGENASE [NADP(+)]"/>
    <property type="match status" value="1"/>
</dbReference>
<name>A0ABD4TI19_9EURY</name>
<reference evidence="14 15" key="1">
    <citation type="submission" date="2019-08" db="EMBL/GenBank/DDBJ databases">
        <authorList>
            <person name="Chen S.-C."/>
            <person name="Lai M.-C."/>
            <person name="You Y.-T."/>
        </authorList>
    </citation>
    <scope>NUCLEOTIDE SEQUENCE [LARGE SCALE GENOMIC DNA]</scope>
    <source>
        <strain evidence="14 15">P2F9704a</strain>
    </source>
</reference>
<dbReference type="InterPro" id="IPR013785">
    <property type="entry name" value="Aldolase_TIM"/>
</dbReference>
<evidence type="ECO:0000259" key="13">
    <source>
        <dbReference type="PROSITE" id="PS51379"/>
    </source>
</evidence>
<dbReference type="FunFam" id="3.20.20.70:FF:000027">
    <property type="entry name" value="Dihydropyrimidine dehydrogenase [NADP(+)]"/>
    <property type="match status" value="1"/>
</dbReference>
<evidence type="ECO:0000256" key="4">
    <source>
        <dbReference type="ARBA" id="ARBA00011669"/>
    </source>
</evidence>
<comment type="caution">
    <text evidence="14">The sequence shown here is derived from an EMBL/GenBank/DDBJ whole genome shotgun (WGS) entry which is preliminary data.</text>
</comment>
<evidence type="ECO:0000313" key="14">
    <source>
        <dbReference type="EMBL" id="MCQ1537593.1"/>
    </source>
</evidence>
<evidence type="ECO:0000256" key="6">
    <source>
        <dbReference type="ARBA" id="ARBA00018101"/>
    </source>
</evidence>
<comment type="catalytic activity">
    <reaction evidence="12">
        <text>(S)-dihydroorotate + NAD(+) = orotate + NADH + H(+)</text>
        <dbReference type="Rhea" id="RHEA:13513"/>
        <dbReference type="ChEBI" id="CHEBI:15378"/>
        <dbReference type="ChEBI" id="CHEBI:30839"/>
        <dbReference type="ChEBI" id="CHEBI:30864"/>
        <dbReference type="ChEBI" id="CHEBI:57540"/>
        <dbReference type="ChEBI" id="CHEBI:57945"/>
        <dbReference type="EC" id="1.3.1.14"/>
    </reaction>
</comment>
<comment type="subunit">
    <text evidence="4">Heterotetramer of 2 PyrK and 2 PyrD type B subunits.</text>
</comment>
<dbReference type="SUPFAM" id="SSF51395">
    <property type="entry name" value="FMN-linked oxidoreductases"/>
    <property type="match status" value="1"/>
</dbReference>
<organism evidence="14 15">
    <name type="scientific">Methanocalculus taiwanensis</name>
    <dbReference type="NCBI Taxonomy" id="106207"/>
    <lineage>
        <taxon>Archaea</taxon>
        <taxon>Methanobacteriati</taxon>
        <taxon>Methanobacteriota</taxon>
        <taxon>Stenosarchaea group</taxon>
        <taxon>Methanomicrobia</taxon>
        <taxon>Methanomicrobiales</taxon>
        <taxon>Methanocalculaceae</taxon>
        <taxon>Methanocalculus</taxon>
    </lineage>
</organism>
<evidence type="ECO:0000256" key="12">
    <source>
        <dbReference type="ARBA" id="ARBA00048996"/>
    </source>
</evidence>
<comment type="pathway">
    <text evidence="2">Pyrimidine metabolism; UMP biosynthesis via de novo pathway; orotate from (S)-dihydroorotate (NAD(+) route): step 1/1.</text>
</comment>
<evidence type="ECO:0000256" key="9">
    <source>
        <dbReference type="ARBA" id="ARBA00030119"/>
    </source>
</evidence>
<evidence type="ECO:0000256" key="1">
    <source>
        <dbReference type="ARBA" id="ARBA00003616"/>
    </source>
</evidence>
<sequence length="404" mass="43683">MYDSPLLKTTLGSLTLENPFILSSGPPTSTGKMIRRGLKAGWGGAVIKTITPDDMPIRDVSPRFTTWKGECNELFGFENIELLSKHSLSYWIEEIRAIKSEYPDQILIASIMGSPDPATWQDLAEDVQNAGCDAIELNVSCPHGMPEAGVGSVIGQNPRMVQDLTQMVIKVADVPVYVKLTPNITDISPVALAAALGKADGISAINTVGCMFGLDIETFEPLPNVDGYSTYGGYSGPAIRPIGLKMVSQIAKTVPLPIMGIGGISRWQDAVEYLLLGASALQVCTAVMWNGYGIVRRMKKGLASYLERKEYSSPDELRGLSLERLTSHQSLDRKIRIHPVISNPGSCIRCGRCVVACRDGGYQALELKNDGITINTDFCDGCGLCIQICSTGTLKQKSYLVVSD</sequence>
<evidence type="ECO:0000256" key="8">
    <source>
        <dbReference type="ARBA" id="ARBA00029718"/>
    </source>
</evidence>
<dbReference type="Proteomes" id="UP001524383">
    <property type="component" value="Unassembled WGS sequence"/>
</dbReference>
<accession>A0ABD4TI19</accession>
<dbReference type="EC" id="1.3.1.14" evidence="5"/>
<dbReference type="InterPro" id="IPR005720">
    <property type="entry name" value="Dihydroorotate_DH_cat"/>
</dbReference>
<protein>
    <recommendedName>
        <fullName evidence="6">Dihydroorotate dehydrogenase B (NAD(+)), catalytic subunit</fullName>
        <ecNumber evidence="5">1.3.1.14</ecNumber>
    </recommendedName>
    <alternativeName>
        <fullName evidence="8">Dihydroorotate oxidase B</fullName>
    </alternativeName>
    <alternativeName>
        <fullName evidence="11">Dihydrothymine dehydrogenase</fullName>
    </alternativeName>
    <alternativeName>
        <fullName evidence="9">Dihydrouracil dehydrogenase</fullName>
    </alternativeName>
    <alternativeName>
        <fullName evidence="10">Orotate reductase (NADH)</fullName>
    </alternativeName>
</protein>